<protein>
    <recommendedName>
        <fullName evidence="1">YchJ-like middle NTF2-like domain-containing protein</fullName>
    </recommendedName>
</protein>
<dbReference type="InterPro" id="IPR048469">
    <property type="entry name" value="YchJ-like_M"/>
</dbReference>
<accession>C3XBL4</accession>
<proteinExistence type="predicted"/>
<dbReference type="Proteomes" id="UP000005089">
    <property type="component" value="Unassembled WGS sequence"/>
</dbReference>
<dbReference type="AlphaFoldDB" id="C3XBL4"/>
<dbReference type="HOGENOM" id="CLU_099590_2_0_4"/>
<organism evidence="2 3">
    <name type="scientific">Oxalobacter formigenes OXCC13</name>
    <dbReference type="NCBI Taxonomy" id="556269"/>
    <lineage>
        <taxon>Bacteria</taxon>
        <taxon>Pseudomonadati</taxon>
        <taxon>Pseudomonadota</taxon>
        <taxon>Betaproteobacteria</taxon>
        <taxon>Burkholderiales</taxon>
        <taxon>Oxalobacteraceae</taxon>
        <taxon>Oxalobacter</taxon>
    </lineage>
</organism>
<gene>
    <name evidence="2" type="ORF">OFBG_01618</name>
</gene>
<dbReference type="SUPFAM" id="SSF54427">
    <property type="entry name" value="NTF2-like"/>
    <property type="match status" value="1"/>
</dbReference>
<feature type="domain" description="YchJ-like middle NTF2-like" evidence="1">
    <location>
        <begin position="33"/>
        <end position="125"/>
    </location>
</feature>
<evidence type="ECO:0000313" key="2">
    <source>
        <dbReference type="EMBL" id="EEO30590.1"/>
    </source>
</evidence>
<dbReference type="InterPro" id="IPR032710">
    <property type="entry name" value="NTF2-like_dom_sf"/>
</dbReference>
<sequence>MSKTEQKACPCGNPSYADCCQPYLEGKARPPDAVSLMRSRYTAYVLENEEYLRLTWAEENRPSGVIIEKKQPTKWIGLKILRDQEHEDRATVEFIASYKVNGRMQKLHEISRFVKEGSEWVYFDGTYF</sequence>
<dbReference type="Gene3D" id="3.10.450.50">
    <property type="match status" value="1"/>
</dbReference>
<dbReference type="eggNOG" id="COG3012">
    <property type="taxonomic scope" value="Bacteria"/>
</dbReference>
<reference evidence="2 3" key="1">
    <citation type="submission" date="2009-02" db="EMBL/GenBank/DDBJ databases">
        <title>The Genome Sequence of Oxalobacter formigenes OXCC13.</title>
        <authorList>
            <consortium name="The Broad Institute Genome Sequencing Platform"/>
            <person name="Ward D."/>
            <person name="Young S.K."/>
            <person name="Kodira C.D."/>
            <person name="Zeng Q."/>
            <person name="Koehrsen M."/>
            <person name="Alvarado L."/>
            <person name="Berlin A."/>
            <person name="Borenstein D."/>
            <person name="Chen Z."/>
            <person name="Engels R."/>
            <person name="Freedman E."/>
            <person name="Gellesch M."/>
            <person name="Goldberg J."/>
            <person name="Griggs A."/>
            <person name="Gujja S."/>
            <person name="Heiman D."/>
            <person name="Hepburn T."/>
            <person name="Howarth C."/>
            <person name="Jen D."/>
            <person name="Larson L."/>
            <person name="Lewis B."/>
            <person name="Mehta T."/>
            <person name="Park D."/>
            <person name="Pearson M."/>
            <person name="Roberts A."/>
            <person name="Saif S."/>
            <person name="Shea T."/>
            <person name="Shenoy N."/>
            <person name="Sisk P."/>
            <person name="Stolte C."/>
            <person name="Sykes S."/>
            <person name="Walk T."/>
            <person name="White J."/>
            <person name="Yandava C."/>
            <person name="Allison M.J."/>
            <person name="Lander E."/>
            <person name="Nusbaum C."/>
            <person name="Galagan J."/>
            <person name="Birren B."/>
        </authorList>
    </citation>
    <scope>NUCLEOTIDE SEQUENCE [LARGE SCALE GENOMIC DNA]</scope>
    <source>
        <strain evidence="2 3">OXCC13</strain>
    </source>
</reference>
<evidence type="ECO:0000259" key="1">
    <source>
        <dbReference type="Pfam" id="PF17775"/>
    </source>
</evidence>
<name>C3XBL4_OXAFO</name>
<dbReference type="EMBL" id="GG658170">
    <property type="protein sequence ID" value="EEO30590.1"/>
    <property type="molecule type" value="Genomic_DNA"/>
</dbReference>
<dbReference type="RefSeq" id="WP_005881890.1">
    <property type="nucleotide sequence ID" value="NZ_CP019430.1"/>
</dbReference>
<dbReference type="STRING" id="847.BRW83_0474"/>
<dbReference type="Pfam" id="PF17775">
    <property type="entry name" value="YchJ_M-like"/>
    <property type="match status" value="1"/>
</dbReference>
<keyword evidence="3" id="KW-1185">Reference proteome</keyword>
<evidence type="ECO:0000313" key="3">
    <source>
        <dbReference type="Proteomes" id="UP000005089"/>
    </source>
</evidence>
<dbReference type="GeneID" id="77134384"/>